<gene>
    <name evidence="2" type="ORF">JOC95_002895</name>
</gene>
<keyword evidence="3" id="KW-1185">Reference proteome</keyword>
<feature type="transmembrane region" description="Helical" evidence="1">
    <location>
        <begin position="63"/>
        <end position="85"/>
    </location>
</feature>
<keyword evidence="1" id="KW-0812">Transmembrane</keyword>
<name>A0ABS2P260_9BACI</name>
<feature type="transmembrane region" description="Helical" evidence="1">
    <location>
        <begin position="186"/>
        <end position="207"/>
    </location>
</feature>
<accession>A0ABS2P260</accession>
<feature type="transmembrane region" description="Helical" evidence="1">
    <location>
        <begin position="21"/>
        <end position="43"/>
    </location>
</feature>
<protein>
    <recommendedName>
        <fullName evidence="4">ABC transporter permease</fullName>
    </recommendedName>
</protein>
<keyword evidence="1" id="KW-0472">Membrane</keyword>
<evidence type="ECO:0008006" key="4">
    <source>
        <dbReference type="Google" id="ProtNLM"/>
    </source>
</evidence>
<sequence length="250" mass="27549">MMSLNKVTLIEVVKKQYLHKLKAYSGVYTSLMVIQAIALLFAFSAMNSFGTSSEAFSLDINYYSVDVVIGLTMLWAFITSITVTLKGYRNCDFNLVTNRLSSDLSNFAFLGTVGLIGTITSLLSSFLIKVILYVLPSTEVMYFSTLQTSPVIIIKGAIAAFLYMILFAALGYLVGTLVQLHPLVKVVLPVVFFGLLLFGGIIGRVDIVESVLGFFFTEASFLLFLIKVLITVASLLYVSAMINDRTEVRM</sequence>
<feature type="transmembrane region" description="Helical" evidence="1">
    <location>
        <begin position="106"/>
        <end position="132"/>
    </location>
</feature>
<dbReference type="RefSeq" id="WP_204417530.1">
    <property type="nucleotide sequence ID" value="NZ_JAFBED010000006.1"/>
</dbReference>
<feature type="transmembrane region" description="Helical" evidence="1">
    <location>
        <begin position="152"/>
        <end position="174"/>
    </location>
</feature>
<evidence type="ECO:0000313" key="3">
    <source>
        <dbReference type="Proteomes" id="UP000737402"/>
    </source>
</evidence>
<evidence type="ECO:0000313" key="2">
    <source>
        <dbReference type="EMBL" id="MBM7621022.1"/>
    </source>
</evidence>
<keyword evidence="1" id="KW-1133">Transmembrane helix</keyword>
<reference evidence="2 3" key="1">
    <citation type="submission" date="2021-01" db="EMBL/GenBank/DDBJ databases">
        <title>Genomic Encyclopedia of Type Strains, Phase IV (KMG-IV): sequencing the most valuable type-strain genomes for metagenomic binning, comparative biology and taxonomic classification.</title>
        <authorList>
            <person name="Goeker M."/>
        </authorList>
    </citation>
    <scope>NUCLEOTIDE SEQUENCE [LARGE SCALE GENOMIC DNA]</scope>
    <source>
        <strain evidence="2 3">DSM 25879</strain>
    </source>
</reference>
<evidence type="ECO:0000256" key="1">
    <source>
        <dbReference type="SAM" id="Phobius"/>
    </source>
</evidence>
<organism evidence="2 3">
    <name type="scientific">Sutcliffiella tianshenii</name>
    <dbReference type="NCBI Taxonomy" id="1463404"/>
    <lineage>
        <taxon>Bacteria</taxon>
        <taxon>Bacillati</taxon>
        <taxon>Bacillota</taxon>
        <taxon>Bacilli</taxon>
        <taxon>Bacillales</taxon>
        <taxon>Bacillaceae</taxon>
        <taxon>Sutcliffiella</taxon>
    </lineage>
</organism>
<dbReference type="EMBL" id="JAFBED010000006">
    <property type="protein sequence ID" value="MBM7621022.1"/>
    <property type="molecule type" value="Genomic_DNA"/>
</dbReference>
<dbReference type="Proteomes" id="UP000737402">
    <property type="component" value="Unassembled WGS sequence"/>
</dbReference>
<feature type="transmembrane region" description="Helical" evidence="1">
    <location>
        <begin position="219"/>
        <end position="240"/>
    </location>
</feature>
<comment type="caution">
    <text evidence="2">The sequence shown here is derived from an EMBL/GenBank/DDBJ whole genome shotgun (WGS) entry which is preliminary data.</text>
</comment>
<proteinExistence type="predicted"/>